<dbReference type="AlphaFoldDB" id="A0A2T7DVL8"/>
<evidence type="ECO:0000256" key="1">
    <source>
        <dbReference type="SAM" id="MobiDB-lite"/>
    </source>
</evidence>
<dbReference type="Proteomes" id="UP000244336">
    <property type="component" value="Chromosome 4"/>
</dbReference>
<feature type="compositionally biased region" description="Gly residues" evidence="1">
    <location>
        <begin position="44"/>
        <end position="53"/>
    </location>
</feature>
<keyword evidence="3" id="KW-1185">Reference proteome</keyword>
<sequence length="113" mass="11988">MHAWPLARGARSDLAAGRWCFLRSCVSGVPRRVYLRLQQRRPGAGAGVGGGQREGTDGWWRWAGCGTRGGGRRREGEGRRGGGEGGRARSEGQGQGGQRGRQGGHQGDALASY</sequence>
<evidence type="ECO:0000313" key="3">
    <source>
        <dbReference type="Proteomes" id="UP000244336"/>
    </source>
</evidence>
<evidence type="ECO:0000313" key="2">
    <source>
        <dbReference type="EMBL" id="PUZ59609.1"/>
    </source>
</evidence>
<dbReference type="Gramene" id="PUZ59609">
    <property type="protein sequence ID" value="PUZ59609"/>
    <property type="gene ID" value="GQ55_4G056200"/>
</dbReference>
<gene>
    <name evidence="2" type="ORF">GQ55_4G056200</name>
</gene>
<reference evidence="2 3" key="1">
    <citation type="submission" date="2018-04" db="EMBL/GenBank/DDBJ databases">
        <title>WGS assembly of Panicum hallii var. hallii HAL2.</title>
        <authorList>
            <person name="Lovell J."/>
            <person name="Jenkins J."/>
            <person name="Lowry D."/>
            <person name="Mamidi S."/>
            <person name="Sreedasyam A."/>
            <person name="Weng X."/>
            <person name="Barry K."/>
            <person name="Bonette J."/>
            <person name="Campitelli B."/>
            <person name="Daum C."/>
            <person name="Gordon S."/>
            <person name="Gould B."/>
            <person name="Lipzen A."/>
            <person name="MacQueen A."/>
            <person name="Palacio-Mejia J."/>
            <person name="Plott C."/>
            <person name="Shakirov E."/>
            <person name="Shu S."/>
            <person name="Yoshinaga Y."/>
            <person name="Zane M."/>
            <person name="Rokhsar D."/>
            <person name="Grimwood J."/>
            <person name="Schmutz J."/>
            <person name="Juenger T."/>
        </authorList>
    </citation>
    <scope>NUCLEOTIDE SEQUENCE [LARGE SCALE GENOMIC DNA]</scope>
    <source>
        <strain evidence="3">cv. HAL2</strain>
    </source>
</reference>
<name>A0A2T7DVL8_9POAL</name>
<dbReference type="EMBL" id="CM009752">
    <property type="protein sequence ID" value="PUZ59609.1"/>
    <property type="molecule type" value="Genomic_DNA"/>
</dbReference>
<feature type="compositionally biased region" description="Gly residues" evidence="1">
    <location>
        <begin position="93"/>
        <end position="106"/>
    </location>
</feature>
<protein>
    <submittedName>
        <fullName evidence="2">Uncharacterized protein</fullName>
    </submittedName>
</protein>
<accession>A0A2T7DVL8</accession>
<organism evidence="2 3">
    <name type="scientific">Panicum hallii var. hallii</name>
    <dbReference type="NCBI Taxonomy" id="1504633"/>
    <lineage>
        <taxon>Eukaryota</taxon>
        <taxon>Viridiplantae</taxon>
        <taxon>Streptophyta</taxon>
        <taxon>Embryophyta</taxon>
        <taxon>Tracheophyta</taxon>
        <taxon>Spermatophyta</taxon>
        <taxon>Magnoliopsida</taxon>
        <taxon>Liliopsida</taxon>
        <taxon>Poales</taxon>
        <taxon>Poaceae</taxon>
        <taxon>PACMAD clade</taxon>
        <taxon>Panicoideae</taxon>
        <taxon>Panicodae</taxon>
        <taxon>Paniceae</taxon>
        <taxon>Panicinae</taxon>
        <taxon>Panicum</taxon>
        <taxon>Panicum sect. Panicum</taxon>
    </lineage>
</organism>
<feature type="compositionally biased region" description="Basic and acidic residues" evidence="1">
    <location>
        <begin position="72"/>
        <end position="90"/>
    </location>
</feature>
<proteinExistence type="predicted"/>
<feature type="region of interest" description="Disordered" evidence="1">
    <location>
        <begin position="39"/>
        <end position="113"/>
    </location>
</feature>